<dbReference type="InterPro" id="IPR011032">
    <property type="entry name" value="GroES-like_sf"/>
</dbReference>
<proteinExistence type="inferred from homology"/>
<evidence type="ECO:0000256" key="5">
    <source>
        <dbReference type="RuleBase" id="RU361277"/>
    </source>
</evidence>
<dbReference type="InterPro" id="IPR020843">
    <property type="entry name" value="ER"/>
</dbReference>
<gene>
    <name evidence="7" type="primary">yahK</name>
    <name evidence="7" type="ORF">Lbru_0490</name>
</gene>
<evidence type="ECO:0000256" key="2">
    <source>
        <dbReference type="ARBA" id="ARBA00022723"/>
    </source>
</evidence>
<keyword evidence="3 5" id="KW-0862">Zinc</keyword>
<dbReference type="Proteomes" id="UP000054742">
    <property type="component" value="Unassembled WGS sequence"/>
</dbReference>
<dbReference type="InterPro" id="IPR036291">
    <property type="entry name" value="NAD(P)-bd_dom_sf"/>
</dbReference>
<evidence type="ECO:0000259" key="6">
    <source>
        <dbReference type="SMART" id="SM00829"/>
    </source>
</evidence>
<dbReference type="AlphaFoldDB" id="A0A0W0SUC0"/>
<dbReference type="InterPro" id="IPR047109">
    <property type="entry name" value="CAD-like"/>
</dbReference>
<comment type="cofactor">
    <cofactor evidence="1 5">
        <name>Zn(2+)</name>
        <dbReference type="ChEBI" id="CHEBI:29105"/>
    </cofactor>
</comment>
<sequence>MIPVKGYAAAAAKEPLKPYSFERREVGDDDVLIDIHYCGICHSDIHQVRDEWGGALFPMVPGHEIVGIVNRIGKNVSAFKEGDHVGVGCVVDSCRQCNNCQEGLEQYCAETPTWTYNSMERDGSHLTQGGYSTQLVVNKDYVLHLPKNLPLDAAAPLLCAGITLYSPLRHWQAGPGKRVAIVGLGGLGHVGVKIAHAMGANVTVLSHSNKKQEDSKRLGADHFYATSNPATFNQLTNSFDLIICTVSAGIDWNDYLKLLRRDGALVVVGIPEENVPVGAFSLVGGRRSLAGSLIGGIKETQEMLDFCGKHNITADVELIPIQKVNEAYERVLKSDVRYRFVIDIASLA</sequence>
<dbReference type="InterPro" id="IPR013154">
    <property type="entry name" value="ADH-like_N"/>
</dbReference>
<evidence type="ECO:0000313" key="8">
    <source>
        <dbReference type="Proteomes" id="UP000054742"/>
    </source>
</evidence>
<keyword evidence="8" id="KW-1185">Reference proteome</keyword>
<evidence type="ECO:0000256" key="4">
    <source>
        <dbReference type="ARBA" id="ARBA00023002"/>
    </source>
</evidence>
<dbReference type="InterPro" id="IPR002328">
    <property type="entry name" value="ADH_Zn_CS"/>
</dbReference>
<dbReference type="RefSeq" id="WP_058440593.1">
    <property type="nucleotide sequence ID" value="NZ_CAAAHU010000025.1"/>
</dbReference>
<dbReference type="Gene3D" id="3.40.50.720">
    <property type="entry name" value="NAD(P)-binding Rossmann-like Domain"/>
    <property type="match status" value="1"/>
</dbReference>
<organism evidence="7 8">
    <name type="scientific">Legionella brunensis</name>
    <dbReference type="NCBI Taxonomy" id="29422"/>
    <lineage>
        <taxon>Bacteria</taxon>
        <taxon>Pseudomonadati</taxon>
        <taxon>Pseudomonadota</taxon>
        <taxon>Gammaproteobacteria</taxon>
        <taxon>Legionellales</taxon>
        <taxon>Legionellaceae</taxon>
        <taxon>Legionella</taxon>
    </lineage>
</organism>
<dbReference type="PATRIC" id="fig|29422.6.peg.514"/>
<dbReference type="GO" id="GO:0008270">
    <property type="term" value="F:zinc ion binding"/>
    <property type="evidence" value="ECO:0007669"/>
    <property type="project" value="InterPro"/>
</dbReference>
<name>A0A0W0SUC0_9GAMM</name>
<reference evidence="7 8" key="1">
    <citation type="submission" date="2015-11" db="EMBL/GenBank/DDBJ databases">
        <title>Genomic analysis of 38 Legionella species identifies large and diverse effector repertoires.</title>
        <authorList>
            <person name="Burstein D."/>
            <person name="Amaro F."/>
            <person name="Zusman T."/>
            <person name="Lifshitz Z."/>
            <person name="Cohen O."/>
            <person name="Gilbert J.A."/>
            <person name="Pupko T."/>
            <person name="Shuman H.A."/>
            <person name="Segal G."/>
        </authorList>
    </citation>
    <scope>NUCLEOTIDE SEQUENCE [LARGE SCALE GENOMIC DNA]</scope>
    <source>
        <strain evidence="7 8">ATCC 43878</strain>
    </source>
</reference>
<keyword evidence="2 5" id="KW-0479">Metal-binding</keyword>
<dbReference type="FunFam" id="3.40.50.720:FF:000022">
    <property type="entry name" value="Cinnamyl alcohol dehydrogenase"/>
    <property type="match status" value="1"/>
</dbReference>
<dbReference type="PROSITE" id="PS00059">
    <property type="entry name" value="ADH_ZINC"/>
    <property type="match status" value="1"/>
</dbReference>
<dbReference type="CDD" id="cd05283">
    <property type="entry name" value="CAD1"/>
    <property type="match status" value="1"/>
</dbReference>
<dbReference type="OrthoDB" id="9771084at2"/>
<dbReference type="SMART" id="SM00829">
    <property type="entry name" value="PKS_ER"/>
    <property type="match status" value="1"/>
</dbReference>
<feature type="domain" description="Enoyl reductase (ER)" evidence="6">
    <location>
        <begin position="11"/>
        <end position="342"/>
    </location>
</feature>
<keyword evidence="4" id="KW-0560">Oxidoreductase</keyword>
<dbReference type="Pfam" id="PF08240">
    <property type="entry name" value="ADH_N"/>
    <property type="match status" value="1"/>
</dbReference>
<dbReference type="Gene3D" id="3.90.180.10">
    <property type="entry name" value="Medium-chain alcohol dehydrogenases, catalytic domain"/>
    <property type="match status" value="1"/>
</dbReference>
<dbReference type="InterPro" id="IPR013149">
    <property type="entry name" value="ADH-like_C"/>
</dbReference>
<dbReference type="STRING" id="29422.Lbru_0490"/>
<comment type="caution">
    <text evidence="7">The sequence shown here is derived from an EMBL/GenBank/DDBJ whole genome shotgun (WGS) entry which is preliminary data.</text>
</comment>
<dbReference type="SUPFAM" id="SSF50129">
    <property type="entry name" value="GroES-like"/>
    <property type="match status" value="1"/>
</dbReference>
<dbReference type="GO" id="GO:0008106">
    <property type="term" value="F:alcohol dehydrogenase (NADP+) activity"/>
    <property type="evidence" value="ECO:0007669"/>
    <property type="project" value="UniProtKB-ARBA"/>
</dbReference>
<dbReference type="Pfam" id="PF00107">
    <property type="entry name" value="ADH_zinc_N"/>
    <property type="match status" value="1"/>
</dbReference>
<accession>A0A0W0SUC0</accession>
<comment type="similarity">
    <text evidence="5">Belongs to the zinc-containing alcohol dehydrogenase family.</text>
</comment>
<evidence type="ECO:0000313" key="7">
    <source>
        <dbReference type="EMBL" id="KTC86549.1"/>
    </source>
</evidence>
<evidence type="ECO:0000256" key="1">
    <source>
        <dbReference type="ARBA" id="ARBA00001947"/>
    </source>
</evidence>
<evidence type="ECO:0000256" key="3">
    <source>
        <dbReference type="ARBA" id="ARBA00022833"/>
    </source>
</evidence>
<dbReference type="EMBL" id="LNXV01000004">
    <property type="protein sequence ID" value="KTC86549.1"/>
    <property type="molecule type" value="Genomic_DNA"/>
</dbReference>
<protein>
    <submittedName>
        <fullName evidence="7">Putative hydroxyacid dehydrogenase</fullName>
    </submittedName>
</protein>
<dbReference type="SUPFAM" id="SSF51735">
    <property type="entry name" value="NAD(P)-binding Rossmann-fold domains"/>
    <property type="match status" value="1"/>
</dbReference>
<dbReference type="PANTHER" id="PTHR42683">
    <property type="entry name" value="ALDEHYDE REDUCTASE"/>
    <property type="match status" value="1"/>
</dbReference>